<evidence type="ECO:0000256" key="3">
    <source>
        <dbReference type="ARBA" id="ARBA00023242"/>
    </source>
</evidence>
<dbReference type="AlphaFoldDB" id="G4ZP28"/>
<evidence type="ECO:0000259" key="5">
    <source>
        <dbReference type="PROSITE" id="PS50172"/>
    </source>
</evidence>
<dbReference type="Proteomes" id="UP000002640">
    <property type="component" value="Unassembled WGS sequence"/>
</dbReference>
<dbReference type="InterPro" id="IPR036420">
    <property type="entry name" value="BRCT_dom_sf"/>
</dbReference>
<dbReference type="SMR" id="G4ZP28"/>
<dbReference type="Gene3D" id="3.40.50.10190">
    <property type="entry name" value="BRCT domain"/>
    <property type="match status" value="2"/>
</dbReference>
<feature type="domain" description="BRCT" evidence="5">
    <location>
        <begin position="510"/>
        <end position="592"/>
    </location>
</feature>
<dbReference type="SMART" id="SM00292">
    <property type="entry name" value="BRCT"/>
    <property type="match status" value="2"/>
</dbReference>
<comment type="subcellular location">
    <subcellularLocation>
        <location evidence="1">Nucleus</location>
    </subcellularLocation>
</comment>
<evidence type="ECO:0000313" key="6">
    <source>
        <dbReference type="EMBL" id="EGZ16105.1"/>
    </source>
</evidence>
<evidence type="ECO:0000256" key="2">
    <source>
        <dbReference type="ARBA" id="ARBA00022763"/>
    </source>
</evidence>
<dbReference type="GeneID" id="20642144"/>
<gene>
    <name evidence="6" type="ORF">PHYSODRAFT_302462</name>
</gene>
<dbReference type="KEGG" id="psoj:PHYSODRAFT_302462"/>
<feature type="compositionally biased region" description="Acidic residues" evidence="4">
    <location>
        <begin position="140"/>
        <end position="154"/>
    </location>
</feature>
<feature type="compositionally biased region" description="Basic and acidic residues" evidence="4">
    <location>
        <begin position="106"/>
        <end position="116"/>
    </location>
</feature>
<feature type="compositionally biased region" description="Low complexity" evidence="4">
    <location>
        <begin position="386"/>
        <end position="395"/>
    </location>
</feature>
<dbReference type="PROSITE" id="PS50172">
    <property type="entry name" value="BRCT"/>
    <property type="match status" value="2"/>
</dbReference>
<keyword evidence="3" id="KW-0539">Nucleus</keyword>
<dbReference type="InterPro" id="IPR001357">
    <property type="entry name" value="BRCT_dom"/>
</dbReference>
<dbReference type="PANTHER" id="PTHR23196:SF1">
    <property type="entry name" value="PAX-INTERACTING PROTEIN 1"/>
    <property type="match status" value="1"/>
</dbReference>
<accession>G4ZP28</accession>
<dbReference type="SUPFAM" id="SSF52113">
    <property type="entry name" value="BRCT domain"/>
    <property type="match status" value="1"/>
</dbReference>
<feature type="compositionally biased region" description="Polar residues" evidence="4">
    <location>
        <begin position="329"/>
        <end position="344"/>
    </location>
</feature>
<feature type="compositionally biased region" description="Acidic residues" evidence="4">
    <location>
        <begin position="346"/>
        <end position="356"/>
    </location>
</feature>
<dbReference type="EMBL" id="JH159155">
    <property type="protein sequence ID" value="EGZ16105.1"/>
    <property type="molecule type" value="Genomic_DNA"/>
</dbReference>
<dbReference type="InterPro" id="IPR051579">
    <property type="entry name" value="DDR_Transcriptional_Reg"/>
</dbReference>
<dbReference type="CDD" id="cd18432">
    <property type="entry name" value="BRCT_PAXIP1_rpt6_like"/>
    <property type="match status" value="1"/>
</dbReference>
<keyword evidence="2" id="KW-0227">DNA damage</keyword>
<evidence type="ECO:0000256" key="4">
    <source>
        <dbReference type="SAM" id="MobiDB-lite"/>
    </source>
</evidence>
<evidence type="ECO:0000256" key="1">
    <source>
        <dbReference type="ARBA" id="ARBA00004123"/>
    </source>
</evidence>
<dbReference type="Pfam" id="PF16589">
    <property type="entry name" value="BRCT_2"/>
    <property type="match status" value="1"/>
</dbReference>
<dbReference type="GO" id="GO:0005634">
    <property type="term" value="C:nucleus"/>
    <property type="evidence" value="ECO:0007669"/>
    <property type="project" value="UniProtKB-SubCell"/>
</dbReference>
<feature type="compositionally biased region" description="Acidic residues" evidence="4">
    <location>
        <begin position="81"/>
        <end position="94"/>
    </location>
</feature>
<sequence length="619" mass="67127">MAGESACVFEGDSSGQDTPVGFRDTPGQWYTANHRKRAALSQLEGEPTQRDSQATQEATEVATQPGEEDHAPLFVAATPSQEDDEDGDEVDEDETQIRMTNSEEQDAPRPERKIFEEAVPLPIASIASETNRSFGAMGNSDDDADSDMSDDMLEQDGSIGGLSSIAASFQHREEDKPVAKKRVYKPHTPFRASPAISTRDDSDSSGDETEIEGEPKEESPTKSKASKNGAVSNDELPLRLSKSASYTKATATECPSKLEAKSIRRSLSTPEKASSSSFSSRSVKRDHSATSLDSGEAKSKRPRQSESCVPAHGSDQQASQEKHAVAQEINDQVQQQNILPSRSSEPVEDAAEEEEKGVEVAVADQSHATSRHKASPSSRGRKRTTSSRSTTDSESAGSQTESGTIRVILTGLDPSAAIRKKIKSIAGAVYESNIERATHVIAPQNQLKRTVKLLCGISCCKHILGERWLDESARVGAAADEQANCLRDKEAEDKWQFDLRSTMYDVPAEQRQRLFAGHSVFITNHKSVLPPVKDLVKIVECAGGKASSKGKPGPNDLVITSEAAMAVAAVRKQLASANPERIYSPELILSGILQQCVQLDQHHLERPAIGKTWATKRRK</sequence>
<dbReference type="RefSeq" id="XP_009529854.1">
    <property type="nucleotide sequence ID" value="XM_009531559.1"/>
</dbReference>
<name>G4ZP28_PHYSP</name>
<evidence type="ECO:0000313" key="7">
    <source>
        <dbReference type="Proteomes" id="UP000002640"/>
    </source>
</evidence>
<dbReference type="OMA" id="IRMTNSE"/>
<reference evidence="6 7" key="1">
    <citation type="journal article" date="2006" name="Science">
        <title>Phytophthora genome sequences uncover evolutionary origins and mechanisms of pathogenesis.</title>
        <authorList>
            <person name="Tyler B.M."/>
            <person name="Tripathy S."/>
            <person name="Zhang X."/>
            <person name="Dehal P."/>
            <person name="Jiang R.H."/>
            <person name="Aerts A."/>
            <person name="Arredondo F.D."/>
            <person name="Baxter L."/>
            <person name="Bensasson D."/>
            <person name="Beynon J.L."/>
            <person name="Chapman J."/>
            <person name="Damasceno C.M."/>
            <person name="Dorrance A.E."/>
            <person name="Dou D."/>
            <person name="Dickerman A.W."/>
            <person name="Dubchak I.L."/>
            <person name="Garbelotto M."/>
            <person name="Gijzen M."/>
            <person name="Gordon S.G."/>
            <person name="Govers F."/>
            <person name="Grunwald N.J."/>
            <person name="Huang W."/>
            <person name="Ivors K.L."/>
            <person name="Jones R.W."/>
            <person name="Kamoun S."/>
            <person name="Krampis K."/>
            <person name="Lamour K.H."/>
            <person name="Lee M.K."/>
            <person name="McDonald W.H."/>
            <person name="Medina M."/>
            <person name="Meijer H.J."/>
            <person name="Nordberg E.K."/>
            <person name="Maclean D.J."/>
            <person name="Ospina-Giraldo M.D."/>
            <person name="Morris P.F."/>
            <person name="Phuntumart V."/>
            <person name="Putnam N.H."/>
            <person name="Rash S."/>
            <person name="Rose J.K."/>
            <person name="Sakihama Y."/>
            <person name="Salamov A.A."/>
            <person name="Savidor A."/>
            <person name="Scheuring C.F."/>
            <person name="Smith B.M."/>
            <person name="Sobral B.W."/>
            <person name="Terry A."/>
            <person name="Torto-Alalibo T.A."/>
            <person name="Win J."/>
            <person name="Xu Z."/>
            <person name="Zhang H."/>
            <person name="Grigoriev I.V."/>
            <person name="Rokhsar D.S."/>
            <person name="Boore J.L."/>
        </authorList>
    </citation>
    <scope>NUCLEOTIDE SEQUENCE [LARGE SCALE GENOMIC DNA]</scope>
    <source>
        <strain evidence="6 7">P6497</strain>
    </source>
</reference>
<feature type="region of interest" description="Disordered" evidence="4">
    <location>
        <begin position="1"/>
        <end position="402"/>
    </location>
</feature>
<dbReference type="PANTHER" id="PTHR23196">
    <property type="entry name" value="PAX TRANSCRIPTION ACTIVATION DOMAIN INTERACTING PROTEIN"/>
    <property type="match status" value="1"/>
</dbReference>
<dbReference type="STRING" id="1094619.G4ZP28"/>
<dbReference type="Pfam" id="PF16770">
    <property type="entry name" value="RTT107_BRCT_5"/>
    <property type="match status" value="1"/>
</dbReference>
<feature type="compositionally biased region" description="Basic residues" evidence="4">
    <location>
        <begin position="369"/>
        <end position="385"/>
    </location>
</feature>
<dbReference type="GO" id="GO:0006974">
    <property type="term" value="P:DNA damage response"/>
    <property type="evidence" value="ECO:0007669"/>
    <property type="project" value="UniProtKB-KW"/>
</dbReference>
<dbReference type="InParanoid" id="G4ZP28"/>
<feature type="compositionally biased region" description="Acidic residues" evidence="4">
    <location>
        <begin position="203"/>
        <end position="212"/>
    </location>
</feature>
<feature type="domain" description="BRCT" evidence="5">
    <location>
        <begin position="404"/>
        <end position="486"/>
    </location>
</feature>
<organism evidence="6 7">
    <name type="scientific">Phytophthora sojae (strain P6497)</name>
    <name type="common">Soybean stem and root rot agent</name>
    <name type="synonym">Phytophthora megasperma f. sp. glycines</name>
    <dbReference type="NCBI Taxonomy" id="1094619"/>
    <lineage>
        <taxon>Eukaryota</taxon>
        <taxon>Sar</taxon>
        <taxon>Stramenopiles</taxon>
        <taxon>Oomycota</taxon>
        <taxon>Peronosporomycetes</taxon>
        <taxon>Peronosporales</taxon>
        <taxon>Peronosporaceae</taxon>
        <taxon>Phytophthora</taxon>
    </lineage>
</organism>
<protein>
    <recommendedName>
        <fullName evidence="5">BRCT domain-containing protein</fullName>
    </recommendedName>
</protein>
<keyword evidence="7" id="KW-1185">Reference proteome</keyword>
<feature type="compositionally biased region" description="Polar residues" evidence="4">
    <location>
        <begin position="50"/>
        <end position="62"/>
    </location>
</feature>
<proteinExistence type="predicted"/>